<dbReference type="PROSITE" id="PS51635">
    <property type="entry name" value="PNPLA"/>
    <property type="match status" value="1"/>
</dbReference>
<dbReference type="EMBL" id="HBNS01042462">
    <property type="protein sequence ID" value="CAE4641513.1"/>
    <property type="molecule type" value="Transcribed_RNA"/>
</dbReference>
<dbReference type="InterPro" id="IPR033562">
    <property type="entry name" value="PLPL"/>
</dbReference>
<accession>A0A7S4SCK0</accession>
<dbReference type="InterPro" id="IPR016035">
    <property type="entry name" value="Acyl_Trfase/lysoPLipase"/>
</dbReference>
<evidence type="ECO:0000256" key="2">
    <source>
        <dbReference type="PROSITE-ProRule" id="PRU01161"/>
    </source>
</evidence>
<evidence type="ECO:0000256" key="3">
    <source>
        <dbReference type="SAM" id="SignalP"/>
    </source>
</evidence>
<protein>
    <recommendedName>
        <fullName evidence="4">PNPLA domain-containing protein</fullName>
    </recommendedName>
</protein>
<dbReference type="InterPro" id="IPR002641">
    <property type="entry name" value="PNPLA_dom"/>
</dbReference>
<feature type="short sequence motif" description="DGA/G" evidence="2">
    <location>
        <begin position="222"/>
        <end position="224"/>
    </location>
</feature>
<keyword evidence="1 2" id="KW-0443">Lipid metabolism</keyword>
<dbReference type="GO" id="GO:0005811">
    <property type="term" value="C:lipid droplet"/>
    <property type="evidence" value="ECO:0007669"/>
    <property type="project" value="TreeGrafter"/>
</dbReference>
<dbReference type="PANTHER" id="PTHR12406:SF7">
    <property type="entry name" value="PATATIN-LIKE PHOSPHOLIPASE DOMAIN-CONTAINING PROTEIN 4"/>
    <property type="match status" value="1"/>
</dbReference>
<dbReference type="SUPFAM" id="SSF52151">
    <property type="entry name" value="FabD/lysophospholipase-like"/>
    <property type="match status" value="1"/>
</dbReference>
<name>A0A7S4SCK0_9STRA</name>
<keyword evidence="2" id="KW-0378">Hydrolase</keyword>
<feature type="active site" description="Nucleophile" evidence="2">
    <location>
        <position position="108"/>
    </location>
</feature>
<feature type="short sequence motif" description="GXSXG" evidence="2">
    <location>
        <begin position="106"/>
        <end position="110"/>
    </location>
</feature>
<sequence>MQFPTAALLFVAFVLLFAPLPPPCNAFTVSKYSKFPFTLSTTTQPTNLEQLFSTFESTNEPNSSSSSSSSFDVILSSGFLCFSQHAGFAASLEDLNLRNRIDRFVGTSSGSLAASMLAAGLSAEDVAAELSAKRPIAQCRPSSRFWRGVLSTTSLQNRLRTLLPETFEELEKPLAVGVFDVETKQTRLVSSGLLIPAVAASCAVPMGMFAPVRLEDGRLYADGGAIDRTFVRKWREWDTCQNGAKATNTDRKALVHLVTLQSHGVYPQRDGIPDEDDRDDIISIVHSPRTEGGLFSLGDFEMEREITRSAVTQVLRQKMMAF</sequence>
<evidence type="ECO:0000259" key="4">
    <source>
        <dbReference type="PROSITE" id="PS51635"/>
    </source>
</evidence>
<feature type="domain" description="PNPLA" evidence="4">
    <location>
        <begin position="73"/>
        <end position="235"/>
    </location>
</feature>
<reference evidence="5" key="1">
    <citation type="submission" date="2021-01" db="EMBL/GenBank/DDBJ databases">
        <authorList>
            <person name="Corre E."/>
            <person name="Pelletier E."/>
            <person name="Niang G."/>
            <person name="Scheremetjew M."/>
            <person name="Finn R."/>
            <person name="Kale V."/>
            <person name="Holt S."/>
            <person name="Cochrane G."/>
            <person name="Meng A."/>
            <person name="Brown T."/>
            <person name="Cohen L."/>
        </authorList>
    </citation>
    <scope>NUCLEOTIDE SEQUENCE</scope>
    <source>
        <strain evidence="5">GSO104</strain>
    </source>
</reference>
<dbReference type="GO" id="GO:0055088">
    <property type="term" value="P:lipid homeostasis"/>
    <property type="evidence" value="ECO:0007669"/>
    <property type="project" value="TreeGrafter"/>
</dbReference>
<keyword evidence="2" id="KW-0442">Lipid degradation</keyword>
<dbReference type="GO" id="GO:0019433">
    <property type="term" value="P:triglyceride catabolic process"/>
    <property type="evidence" value="ECO:0007669"/>
    <property type="project" value="TreeGrafter"/>
</dbReference>
<evidence type="ECO:0000256" key="1">
    <source>
        <dbReference type="ARBA" id="ARBA00023098"/>
    </source>
</evidence>
<dbReference type="GO" id="GO:0016020">
    <property type="term" value="C:membrane"/>
    <property type="evidence" value="ECO:0007669"/>
    <property type="project" value="TreeGrafter"/>
</dbReference>
<evidence type="ECO:0000313" key="5">
    <source>
        <dbReference type="EMBL" id="CAE4641513.1"/>
    </source>
</evidence>
<organism evidence="5">
    <name type="scientific">Ditylum brightwellii</name>
    <dbReference type="NCBI Taxonomy" id="49249"/>
    <lineage>
        <taxon>Eukaryota</taxon>
        <taxon>Sar</taxon>
        <taxon>Stramenopiles</taxon>
        <taxon>Ochrophyta</taxon>
        <taxon>Bacillariophyta</taxon>
        <taxon>Mediophyceae</taxon>
        <taxon>Lithodesmiophycidae</taxon>
        <taxon>Lithodesmiales</taxon>
        <taxon>Lithodesmiaceae</taxon>
        <taxon>Ditylum</taxon>
    </lineage>
</organism>
<dbReference type="PANTHER" id="PTHR12406">
    <property type="entry name" value="CALCIUM-INDEPENDENT PHOSPHOLIPASE A2 IPLA2 -RELATED"/>
    <property type="match status" value="1"/>
</dbReference>
<dbReference type="GO" id="GO:0004806">
    <property type="term" value="F:triacylglycerol lipase activity"/>
    <property type="evidence" value="ECO:0007669"/>
    <property type="project" value="TreeGrafter"/>
</dbReference>
<comment type="caution">
    <text evidence="2">Lacks conserved residue(s) required for the propagation of feature annotation.</text>
</comment>
<proteinExistence type="predicted"/>
<keyword evidence="3" id="KW-0732">Signal</keyword>
<dbReference type="GO" id="GO:0005737">
    <property type="term" value="C:cytoplasm"/>
    <property type="evidence" value="ECO:0007669"/>
    <property type="project" value="TreeGrafter"/>
</dbReference>
<feature type="signal peptide" evidence="3">
    <location>
        <begin position="1"/>
        <end position="26"/>
    </location>
</feature>
<feature type="chain" id="PRO_5031303429" description="PNPLA domain-containing protein" evidence="3">
    <location>
        <begin position="27"/>
        <end position="322"/>
    </location>
</feature>
<dbReference type="Gene3D" id="3.40.1090.10">
    <property type="entry name" value="Cytosolic phospholipase A2 catalytic domain"/>
    <property type="match status" value="2"/>
</dbReference>
<feature type="active site" description="Proton acceptor" evidence="2">
    <location>
        <position position="222"/>
    </location>
</feature>
<gene>
    <name evidence="5" type="ORF">DBRI00130_LOCUS33010</name>
</gene>
<dbReference type="Pfam" id="PF01734">
    <property type="entry name" value="Patatin"/>
    <property type="match status" value="1"/>
</dbReference>
<dbReference type="AlphaFoldDB" id="A0A7S4SCK0"/>